<dbReference type="RefSeq" id="WP_379864748.1">
    <property type="nucleotide sequence ID" value="NZ_JBHTBW010000023.1"/>
</dbReference>
<dbReference type="SUPFAM" id="SSF52218">
    <property type="entry name" value="Flavoproteins"/>
    <property type="match status" value="1"/>
</dbReference>
<dbReference type="GO" id="GO:0016491">
    <property type="term" value="F:oxidoreductase activity"/>
    <property type="evidence" value="ECO:0007669"/>
    <property type="project" value="UniProtKB-KW"/>
</dbReference>
<keyword evidence="4" id="KW-1185">Reference proteome</keyword>
<dbReference type="PANTHER" id="PTHR47307:SF1">
    <property type="entry name" value="GLUTATHIONE-REGULATED POTASSIUM-EFFLUX SYSTEM ANCILLARY PROTEIN KEFG"/>
    <property type="match status" value="1"/>
</dbReference>
<dbReference type="Pfam" id="PF02525">
    <property type="entry name" value="Flavodoxin_2"/>
    <property type="match status" value="1"/>
</dbReference>
<proteinExistence type="predicted"/>
<evidence type="ECO:0000313" key="4">
    <source>
        <dbReference type="Proteomes" id="UP001596500"/>
    </source>
</evidence>
<evidence type="ECO:0000259" key="2">
    <source>
        <dbReference type="Pfam" id="PF02525"/>
    </source>
</evidence>
<dbReference type="InterPro" id="IPR046980">
    <property type="entry name" value="KefG/KefF"/>
</dbReference>
<dbReference type="Proteomes" id="UP001596500">
    <property type="component" value="Unassembled WGS sequence"/>
</dbReference>
<dbReference type="InterPro" id="IPR003680">
    <property type="entry name" value="Flavodoxin_fold"/>
</dbReference>
<evidence type="ECO:0000313" key="3">
    <source>
        <dbReference type="EMBL" id="MFC7441452.1"/>
    </source>
</evidence>
<reference evidence="4" key="1">
    <citation type="journal article" date="2019" name="Int. J. Syst. Evol. Microbiol.">
        <title>The Global Catalogue of Microorganisms (GCM) 10K type strain sequencing project: providing services to taxonomists for standard genome sequencing and annotation.</title>
        <authorList>
            <consortium name="The Broad Institute Genomics Platform"/>
            <consortium name="The Broad Institute Genome Sequencing Center for Infectious Disease"/>
            <person name="Wu L."/>
            <person name="Ma J."/>
        </authorList>
    </citation>
    <scope>NUCLEOTIDE SEQUENCE [LARGE SCALE GENOMIC DNA]</scope>
    <source>
        <strain evidence="4">CGMCC 1.12942</strain>
    </source>
</reference>
<protein>
    <submittedName>
        <fullName evidence="3">NAD(P)H-dependent oxidoreductase</fullName>
        <ecNumber evidence="3">1.-.-.-</ecNumber>
    </submittedName>
</protein>
<evidence type="ECO:0000256" key="1">
    <source>
        <dbReference type="ARBA" id="ARBA00023002"/>
    </source>
</evidence>
<feature type="domain" description="Flavodoxin-like fold" evidence="2">
    <location>
        <begin position="1"/>
        <end position="66"/>
    </location>
</feature>
<accession>A0ABW2RL63</accession>
<dbReference type="Gene3D" id="3.40.50.360">
    <property type="match status" value="1"/>
</dbReference>
<gene>
    <name evidence="3" type="ORF">ACFQNG_09830</name>
</gene>
<dbReference type="InterPro" id="IPR029039">
    <property type="entry name" value="Flavoprotein-like_sf"/>
</dbReference>
<organism evidence="3 4">
    <name type="scientific">Laceyella putida</name>
    <dbReference type="NCBI Taxonomy" id="110101"/>
    <lineage>
        <taxon>Bacteria</taxon>
        <taxon>Bacillati</taxon>
        <taxon>Bacillota</taxon>
        <taxon>Bacilli</taxon>
        <taxon>Bacillales</taxon>
        <taxon>Thermoactinomycetaceae</taxon>
        <taxon>Laceyella</taxon>
    </lineage>
</organism>
<name>A0ABW2RL63_9BACL</name>
<comment type="caution">
    <text evidence="3">The sequence shown here is derived from an EMBL/GenBank/DDBJ whole genome shotgun (WGS) entry which is preliminary data.</text>
</comment>
<keyword evidence="1 3" id="KW-0560">Oxidoreductase</keyword>
<dbReference type="EC" id="1.-.-.-" evidence="3"/>
<dbReference type="EMBL" id="JBHTBW010000023">
    <property type="protein sequence ID" value="MFC7441452.1"/>
    <property type="molecule type" value="Genomic_DNA"/>
</dbReference>
<sequence length="112" mass="13033">MKTLVIVAHPHLNNSRVNKRWAEKLRDFSDLVTVHDLYAAYPDGSIDVAQEQALLLEHERIVFQFPSARQRYLKPFRFHGTNAATDEQIEASAEQYVKHILNPELNTRKHKV</sequence>
<dbReference type="PANTHER" id="PTHR47307">
    <property type="entry name" value="GLUTATHIONE-REGULATED POTASSIUM-EFFLUX SYSTEM ANCILLARY PROTEIN KEFG"/>
    <property type="match status" value="1"/>
</dbReference>